<feature type="transmembrane region" description="Helical" evidence="5">
    <location>
        <begin position="243"/>
        <end position="265"/>
    </location>
</feature>
<evidence type="ECO:0000256" key="3">
    <source>
        <dbReference type="ARBA" id="ARBA00022989"/>
    </source>
</evidence>
<dbReference type="GO" id="GO:0005886">
    <property type="term" value="C:plasma membrane"/>
    <property type="evidence" value="ECO:0007669"/>
    <property type="project" value="TreeGrafter"/>
</dbReference>
<feature type="transmembrane region" description="Helical" evidence="5">
    <location>
        <begin position="181"/>
        <end position="202"/>
    </location>
</feature>
<dbReference type="Proteomes" id="UP000232496">
    <property type="component" value="Chromosome"/>
</dbReference>
<feature type="transmembrane region" description="Helical" evidence="5">
    <location>
        <begin position="208"/>
        <end position="231"/>
    </location>
</feature>
<proteinExistence type="predicted"/>
<keyword evidence="3 5" id="KW-1133">Transmembrane helix</keyword>
<feature type="transmembrane region" description="Helical" evidence="5">
    <location>
        <begin position="62"/>
        <end position="80"/>
    </location>
</feature>
<dbReference type="Pfam" id="PF03595">
    <property type="entry name" value="SLAC1"/>
    <property type="match status" value="1"/>
</dbReference>
<evidence type="ECO:0000256" key="1">
    <source>
        <dbReference type="ARBA" id="ARBA00004141"/>
    </source>
</evidence>
<dbReference type="EMBL" id="CP023198">
    <property type="protein sequence ID" value="AUE19158.1"/>
    <property type="molecule type" value="Genomic_DNA"/>
</dbReference>
<organism evidence="6 7">
    <name type="scientific">Bifidobacterium breve</name>
    <dbReference type="NCBI Taxonomy" id="1685"/>
    <lineage>
        <taxon>Bacteria</taxon>
        <taxon>Bacillati</taxon>
        <taxon>Actinomycetota</taxon>
        <taxon>Actinomycetes</taxon>
        <taxon>Bifidobacteriales</taxon>
        <taxon>Bifidobacteriaceae</taxon>
        <taxon>Bifidobacterium</taxon>
    </lineage>
</organism>
<keyword evidence="4 5" id="KW-0472">Membrane</keyword>
<dbReference type="PANTHER" id="PTHR37955:SF1">
    <property type="entry name" value="DEP DOMAIN-CONTAINING PROTEIN"/>
    <property type="match status" value="1"/>
</dbReference>
<dbReference type="InterPro" id="IPR004695">
    <property type="entry name" value="SLAC1/Mae1/Ssu1/TehA"/>
</dbReference>
<feature type="transmembrane region" description="Helical" evidence="5">
    <location>
        <begin position="149"/>
        <end position="169"/>
    </location>
</feature>
<dbReference type="Gene3D" id="1.50.10.150">
    <property type="entry name" value="Voltage-dependent anion channel"/>
    <property type="match status" value="1"/>
</dbReference>
<gene>
    <name evidence="6" type="ORF">DRBB29_1622</name>
</gene>
<evidence type="ECO:0000313" key="7">
    <source>
        <dbReference type="Proteomes" id="UP000232496"/>
    </source>
</evidence>
<reference evidence="6 7" key="1">
    <citation type="submission" date="2017-09" db="EMBL/GenBank/DDBJ databases">
        <title>Comparative genomics and methylome analysis of the gut commensal Bifidobacterium breve.</title>
        <authorList>
            <person name="Bottacini F."/>
            <person name="Morrissey R."/>
            <person name="Roberts R.J."/>
            <person name="James K."/>
            <person name="van Breen J."/>
            <person name="Egan M."/>
            <person name="Lambert J."/>
            <person name="van Limpt K."/>
            <person name="Stanton C."/>
            <person name="Knol J."/>
            <person name="O' Connell Motherway M."/>
            <person name="van Sinderen D."/>
        </authorList>
    </citation>
    <scope>NUCLEOTIDE SEQUENCE [LARGE SCALE GENOMIC DNA]</scope>
    <source>
        <strain evidence="6 7">DRBB29</strain>
    </source>
</reference>
<evidence type="ECO:0000256" key="2">
    <source>
        <dbReference type="ARBA" id="ARBA00022692"/>
    </source>
</evidence>
<feature type="transmembrane region" description="Helical" evidence="5">
    <location>
        <begin position="86"/>
        <end position="109"/>
    </location>
</feature>
<accession>A0AAN1M5U1</accession>
<evidence type="ECO:0000313" key="6">
    <source>
        <dbReference type="EMBL" id="AUE19158.1"/>
    </source>
</evidence>
<name>A0AAN1M5U1_BIFBR</name>
<comment type="subcellular location">
    <subcellularLocation>
        <location evidence="1">Membrane</location>
        <topology evidence="1">Multi-pass membrane protein</topology>
    </subcellularLocation>
</comment>
<feature type="transmembrane region" description="Helical" evidence="5">
    <location>
        <begin position="30"/>
        <end position="50"/>
    </location>
</feature>
<evidence type="ECO:0008006" key="8">
    <source>
        <dbReference type="Google" id="ProtNLM"/>
    </source>
</evidence>
<dbReference type="AlphaFoldDB" id="A0AAN1M5U1"/>
<keyword evidence="2 5" id="KW-0812">Transmembrane</keyword>
<protein>
    <recommendedName>
        <fullName evidence="8">C4-dicarboxylate transporter/malic acid transport protein</fullName>
    </recommendedName>
</protein>
<evidence type="ECO:0000256" key="5">
    <source>
        <dbReference type="SAM" id="Phobius"/>
    </source>
</evidence>
<sequence length="281" mass="31032">MLIPVIVRHLVAIHNISVRSALTADYNNPMVAPLVTTMPMAFITLGTYIVRFGETGFLCAQAVWWIGVICIAFFMAYLTWRFVLHGFSLINICPAWLVGFVGILVAAVTSDAVELTWAGKIIFKIGFVIDIVMLILITSRIAWHGLPDAIRPTLAIYSAPISLLVASYYGTCSTHKPIFTLILLTCSQLLFVFVAVLLPWMLDTPVSPAWAAFTFPLVITATALHDALLIFNQAEWCVPVWAYWLQASETILAGILIAITATAFIRKTWESMKSHVLQSSA</sequence>
<dbReference type="InterPro" id="IPR038665">
    <property type="entry name" value="Voltage-dep_anion_channel_sf"/>
</dbReference>
<dbReference type="GO" id="GO:0046583">
    <property type="term" value="F:monoatomic cation efflux transmembrane transporter activity"/>
    <property type="evidence" value="ECO:0007669"/>
    <property type="project" value="TreeGrafter"/>
</dbReference>
<dbReference type="PANTHER" id="PTHR37955">
    <property type="entry name" value="TELLURITE RESISTANCE PROTEIN TEHA"/>
    <property type="match status" value="1"/>
</dbReference>
<evidence type="ECO:0000256" key="4">
    <source>
        <dbReference type="ARBA" id="ARBA00023136"/>
    </source>
</evidence>
<feature type="transmembrane region" description="Helical" evidence="5">
    <location>
        <begin position="121"/>
        <end position="143"/>
    </location>
</feature>
<dbReference type="InterPro" id="IPR052951">
    <property type="entry name" value="Tellurite_res_ion_channel"/>
</dbReference>